<evidence type="ECO:0000256" key="9">
    <source>
        <dbReference type="RuleBase" id="RU363013"/>
    </source>
</evidence>
<organism evidence="10 11">
    <name type="scientific">Alteromonas aestuariivivens</name>
    <dbReference type="NCBI Taxonomy" id="1938339"/>
    <lineage>
        <taxon>Bacteria</taxon>
        <taxon>Pseudomonadati</taxon>
        <taxon>Pseudomonadota</taxon>
        <taxon>Gammaproteobacteria</taxon>
        <taxon>Alteromonadales</taxon>
        <taxon>Alteromonadaceae</taxon>
        <taxon>Alteromonas/Salinimonas group</taxon>
        <taxon>Alteromonas</taxon>
    </lineage>
</organism>
<gene>
    <name evidence="8" type="primary">tpiA</name>
    <name evidence="10" type="ORF">DXV75_08535</name>
</gene>
<evidence type="ECO:0000256" key="2">
    <source>
        <dbReference type="ARBA" id="ARBA00004939"/>
    </source>
</evidence>
<dbReference type="CDD" id="cd00311">
    <property type="entry name" value="TIM"/>
    <property type="match status" value="1"/>
</dbReference>
<feature type="binding site" evidence="8">
    <location>
        <position position="169"/>
    </location>
    <ligand>
        <name>substrate</name>
    </ligand>
</feature>
<dbReference type="InterPro" id="IPR022896">
    <property type="entry name" value="TrioseP_Isoase_bac/euk"/>
</dbReference>
<keyword evidence="5 8" id="KW-0963">Cytoplasm</keyword>
<feature type="binding site" evidence="8">
    <location>
        <begin position="13"/>
        <end position="15"/>
    </location>
    <ligand>
        <name>substrate</name>
    </ligand>
</feature>
<evidence type="ECO:0000256" key="3">
    <source>
        <dbReference type="ARBA" id="ARBA00007422"/>
    </source>
</evidence>
<feature type="active site" description="Electrophile" evidence="8">
    <location>
        <position position="91"/>
    </location>
</feature>
<comment type="similarity">
    <text evidence="3 8 9">Belongs to the triosephosphate isomerase family.</text>
</comment>
<comment type="subcellular location">
    <subcellularLocation>
        <location evidence="8 9">Cytoplasm</location>
    </subcellularLocation>
</comment>
<dbReference type="GO" id="GO:0005829">
    <property type="term" value="C:cytosol"/>
    <property type="evidence" value="ECO:0007669"/>
    <property type="project" value="TreeGrafter"/>
</dbReference>
<keyword evidence="11" id="KW-1185">Reference proteome</keyword>
<evidence type="ECO:0000256" key="7">
    <source>
        <dbReference type="ARBA" id="ARBA00023235"/>
    </source>
</evidence>
<comment type="pathway">
    <text evidence="8 9">Carbohydrate biosynthesis; gluconeogenesis.</text>
</comment>
<dbReference type="EMBL" id="QRHA01000005">
    <property type="protein sequence ID" value="RDV26113.1"/>
    <property type="molecule type" value="Genomic_DNA"/>
</dbReference>
<reference evidence="11" key="1">
    <citation type="submission" date="2018-08" db="EMBL/GenBank/DDBJ databases">
        <authorList>
            <person name="Zhang J."/>
            <person name="Du Z.-J."/>
        </authorList>
    </citation>
    <scope>NUCLEOTIDE SEQUENCE [LARGE SCALE GENOMIC DNA]</scope>
    <source>
        <strain evidence="11">KCTC 52655</strain>
    </source>
</reference>
<dbReference type="UniPathway" id="UPA00109">
    <property type="reaction ID" value="UER00189"/>
</dbReference>
<dbReference type="InterPro" id="IPR000652">
    <property type="entry name" value="Triosephosphate_isomerase"/>
</dbReference>
<evidence type="ECO:0000256" key="1">
    <source>
        <dbReference type="ARBA" id="ARBA00004680"/>
    </source>
</evidence>
<protein>
    <recommendedName>
        <fullName evidence="8 9">Triosephosphate isomerase</fullName>
        <shortName evidence="8">TIM</shortName>
        <shortName evidence="8">TPI</shortName>
        <ecNumber evidence="8 9">5.3.1.1</ecNumber>
    </recommendedName>
    <alternativeName>
        <fullName evidence="8">Triose-phosphate isomerase</fullName>
    </alternativeName>
</protein>
<dbReference type="SUPFAM" id="SSF51351">
    <property type="entry name" value="Triosephosphate isomerase (TIM)"/>
    <property type="match status" value="1"/>
</dbReference>
<proteinExistence type="inferred from homology"/>
<dbReference type="PROSITE" id="PS51440">
    <property type="entry name" value="TIM_2"/>
    <property type="match status" value="1"/>
</dbReference>
<evidence type="ECO:0000256" key="8">
    <source>
        <dbReference type="HAMAP-Rule" id="MF_00147"/>
    </source>
</evidence>
<dbReference type="EC" id="5.3.1.1" evidence="8 9"/>
<comment type="pathway">
    <text evidence="1 8 9">Carbohydrate degradation; glycolysis; D-glyceraldehyde 3-phosphate from glycerone phosphate: step 1/1.</text>
</comment>
<comment type="subunit">
    <text evidence="8 9">Homodimer.</text>
</comment>
<dbReference type="GO" id="GO:0006096">
    <property type="term" value="P:glycolytic process"/>
    <property type="evidence" value="ECO:0007669"/>
    <property type="project" value="UniProtKB-UniRule"/>
</dbReference>
<dbReference type="InterPro" id="IPR013785">
    <property type="entry name" value="Aldolase_TIM"/>
</dbReference>
<dbReference type="AlphaFoldDB" id="A0A3D8M8Y5"/>
<dbReference type="GO" id="GO:0006094">
    <property type="term" value="P:gluconeogenesis"/>
    <property type="evidence" value="ECO:0007669"/>
    <property type="project" value="UniProtKB-UniRule"/>
</dbReference>
<sequence length="246" mass="26592">MNKELRKPLVAGNWKMNGNRSLVQDFCKSLAGSEQVDIVVCPPCGYLSYFDQASFALGAQDVSHLNNGAHTGDHSVEMIKELGCRYVIVGHSERREDHQESSELVAEKALAVLTGGLTPIVCVGEPLDIREDNKEQEFIGKQLTALFDKIPAELLSQCVIAYEPIWAIGTGKTASPEQAQEVHKFIRDELAKVGSSVAEKVRILYGGSVKPSNASELFNQPDVDGGLIGGASLTTEDFTAICQSAN</sequence>
<keyword evidence="4 8" id="KW-0312">Gluconeogenesis</keyword>
<dbReference type="OrthoDB" id="9809429at2"/>
<dbReference type="UniPathway" id="UPA00138"/>
<dbReference type="GO" id="GO:0019563">
    <property type="term" value="P:glycerol catabolic process"/>
    <property type="evidence" value="ECO:0007669"/>
    <property type="project" value="TreeGrafter"/>
</dbReference>
<evidence type="ECO:0000256" key="4">
    <source>
        <dbReference type="ARBA" id="ARBA00022432"/>
    </source>
</evidence>
<dbReference type="InterPro" id="IPR020861">
    <property type="entry name" value="Triosephosphate_isomerase_AS"/>
</dbReference>
<dbReference type="PANTHER" id="PTHR21139">
    <property type="entry name" value="TRIOSEPHOSPHATE ISOMERASE"/>
    <property type="match status" value="1"/>
</dbReference>
<dbReference type="Gene3D" id="3.20.20.70">
    <property type="entry name" value="Aldolase class I"/>
    <property type="match status" value="1"/>
</dbReference>
<dbReference type="Proteomes" id="UP000256561">
    <property type="component" value="Unassembled WGS sequence"/>
</dbReference>
<comment type="catalytic activity">
    <reaction evidence="8 9">
        <text>D-glyceraldehyde 3-phosphate = dihydroxyacetone phosphate</text>
        <dbReference type="Rhea" id="RHEA:18585"/>
        <dbReference type="ChEBI" id="CHEBI:57642"/>
        <dbReference type="ChEBI" id="CHEBI:59776"/>
        <dbReference type="EC" id="5.3.1.1"/>
    </reaction>
</comment>
<dbReference type="GO" id="GO:0004807">
    <property type="term" value="F:triose-phosphate isomerase activity"/>
    <property type="evidence" value="ECO:0007669"/>
    <property type="project" value="UniProtKB-UniRule"/>
</dbReference>
<feature type="binding site" evidence="8">
    <location>
        <position position="208"/>
    </location>
    <ligand>
        <name>substrate</name>
    </ligand>
</feature>
<evidence type="ECO:0000256" key="6">
    <source>
        <dbReference type="ARBA" id="ARBA00023152"/>
    </source>
</evidence>
<keyword evidence="7 8" id="KW-0413">Isomerase</keyword>
<dbReference type="HAMAP" id="MF_00147_B">
    <property type="entry name" value="TIM_B"/>
    <property type="match status" value="1"/>
</dbReference>
<keyword evidence="6 8" id="KW-0324">Glycolysis</keyword>
<accession>A0A3D8M8Y5</accession>
<comment type="pathway">
    <text evidence="2">Carbohydrate metabolism; erythritol degradation.</text>
</comment>
<dbReference type="Pfam" id="PF00121">
    <property type="entry name" value="TIM"/>
    <property type="match status" value="1"/>
</dbReference>
<dbReference type="PANTHER" id="PTHR21139:SF42">
    <property type="entry name" value="TRIOSEPHOSPHATE ISOMERASE"/>
    <property type="match status" value="1"/>
</dbReference>
<feature type="active site" description="Proton acceptor" evidence="8">
    <location>
        <position position="163"/>
    </location>
</feature>
<name>A0A3D8M8Y5_9ALTE</name>
<dbReference type="NCBIfam" id="TIGR00419">
    <property type="entry name" value="tim"/>
    <property type="match status" value="1"/>
</dbReference>
<evidence type="ECO:0000313" key="10">
    <source>
        <dbReference type="EMBL" id="RDV26113.1"/>
    </source>
</evidence>
<feature type="binding site" evidence="8">
    <location>
        <begin position="229"/>
        <end position="230"/>
    </location>
    <ligand>
        <name>substrate</name>
    </ligand>
</feature>
<comment type="function">
    <text evidence="8">Involved in the gluconeogenesis. Catalyzes stereospecifically the conversion of dihydroxyacetone phosphate (DHAP) to D-glyceraldehyde-3-phosphate (G3P).</text>
</comment>
<dbReference type="GO" id="GO:0046166">
    <property type="term" value="P:glyceraldehyde-3-phosphate biosynthetic process"/>
    <property type="evidence" value="ECO:0007669"/>
    <property type="project" value="TreeGrafter"/>
</dbReference>
<evidence type="ECO:0000313" key="11">
    <source>
        <dbReference type="Proteomes" id="UP000256561"/>
    </source>
</evidence>
<dbReference type="PROSITE" id="PS00171">
    <property type="entry name" value="TIM_1"/>
    <property type="match status" value="1"/>
</dbReference>
<dbReference type="RefSeq" id="WP_115592983.1">
    <property type="nucleotide sequence ID" value="NZ_QRHA01000005.1"/>
</dbReference>
<dbReference type="FunFam" id="3.20.20.70:FF:000016">
    <property type="entry name" value="Triosephosphate isomerase"/>
    <property type="match status" value="1"/>
</dbReference>
<comment type="caution">
    <text evidence="10">The sequence shown here is derived from an EMBL/GenBank/DDBJ whole genome shotgun (WGS) entry which is preliminary data.</text>
</comment>
<evidence type="ECO:0000256" key="5">
    <source>
        <dbReference type="ARBA" id="ARBA00022490"/>
    </source>
</evidence>
<dbReference type="InterPro" id="IPR035990">
    <property type="entry name" value="TIM_sf"/>
</dbReference>